<protein>
    <submittedName>
        <fullName evidence="2">Uncharacterized protein</fullName>
    </submittedName>
</protein>
<dbReference type="EMBL" id="FTNI01000002">
    <property type="protein sequence ID" value="SIQ45208.1"/>
    <property type="molecule type" value="Genomic_DNA"/>
</dbReference>
<reference evidence="3" key="1">
    <citation type="submission" date="2017-01" db="EMBL/GenBank/DDBJ databases">
        <authorList>
            <person name="Varghese N."/>
            <person name="Submissions S."/>
        </authorList>
    </citation>
    <scope>NUCLEOTIDE SEQUENCE [LARGE SCALE GENOMIC DNA]</scope>
    <source>
        <strain evidence="3">ATCC 12950</strain>
    </source>
</reference>
<sequence>MPLDTIMSSFATMNGVWNSPIALLPVAALAAYFGWRIVEFIPFTRRIIERREGGR</sequence>
<dbReference type="Proteomes" id="UP000186096">
    <property type="component" value="Unassembled WGS sequence"/>
</dbReference>
<keyword evidence="1" id="KW-0812">Transmembrane</keyword>
<evidence type="ECO:0000313" key="2">
    <source>
        <dbReference type="EMBL" id="SIQ45208.1"/>
    </source>
</evidence>
<gene>
    <name evidence="2" type="ORF">SAMN05421833_102131</name>
</gene>
<evidence type="ECO:0000256" key="1">
    <source>
        <dbReference type="SAM" id="Phobius"/>
    </source>
</evidence>
<organism evidence="2 3">
    <name type="scientific">Microbispora rosea</name>
    <dbReference type="NCBI Taxonomy" id="58117"/>
    <lineage>
        <taxon>Bacteria</taxon>
        <taxon>Bacillati</taxon>
        <taxon>Actinomycetota</taxon>
        <taxon>Actinomycetes</taxon>
        <taxon>Streptosporangiales</taxon>
        <taxon>Streptosporangiaceae</taxon>
        <taxon>Microbispora</taxon>
    </lineage>
</organism>
<proteinExistence type="predicted"/>
<accession>A0A1N6SVQ0</accession>
<evidence type="ECO:0000313" key="3">
    <source>
        <dbReference type="Proteomes" id="UP000186096"/>
    </source>
</evidence>
<keyword evidence="1" id="KW-1133">Transmembrane helix</keyword>
<feature type="transmembrane region" description="Helical" evidence="1">
    <location>
        <begin position="20"/>
        <end position="38"/>
    </location>
</feature>
<dbReference type="STRING" id="58117.SAMN05421833_102131"/>
<dbReference type="RefSeq" id="WP_167769247.1">
    <property type="nucleotide sequence ID" value="NZ_FTNI01000002.1"/>
</dbReference>
<dbReference type="AlphaFoldDB" id="A0A1N6SVQ0"/>
<name>A0A1N6SVQ0_9ACTN</name>
<keyword evidence="1" id="KW-0472">Membrane</keyword>
<keyword evidence="3" id="KW-1185">Reference proteome</keyword>